<dbReference type="GO" id="GO:1902201">
    <property type="term" value="P:negative regulation of bacterial-type flagellum-dependent cell motility"/>
    <property type="evidence" value="ECO:0007669"/>
    <property type="project" value="TreeGrafter"/>
</dbReference>
<dbReference type="InterPro" id="IPR043128">
    <property type="entry name" value="Rev_trsase/Diguanyl_cyclase"/>
</dbReference>
<dbReference type="SUPFAM" id="SSF55785">
    <property type="entry name" value="PYP-like sensor domain (PAS domain)"/>
    <property type="match status" value="2"/>
</dbReference>
<dbReference type="PROSITE" id="PS50112">
    <property type="entry name" value="PAS"/>
    <property type="match status" value="1"/>
</dbReference>
<dbReference type="PANTHER" id="PTHR45138">
    <property type="entry name" value="REGULATORY COMPONENTS OF SENSORY TRANSDUCTION SYSTEM"/>
    <property type="match status" value="1"/>
</dbReference>
<protein>
    <recommendedName>
        <fullName evidence="1">diguanylate cyclase</fullName>
        <ecNumber evidence="1">2.7.7.65</ecNumber>
    </recommendedName>
</protein>
<evidence type="ECO:0000256" key="2">
    <source>
        <dbReference type="ARBA" id="ARBA00034247"/>
    </source>
</evidence>
<evidence type="ECO:0000313" key="5">
    <source>
        <dbReference type="EMBL" id="DAB37929.1"/>
    </source>
</evidence>
<dbReference type="InterPro" id="IPR000160">
    <property type="entry name" value="GGDEF_dom"/>
</dbReference>
<dbReference type="Pfam" id="PF13426">
    <property type="entry name" value="PAS_9"/>
    <property type="match status" value="1"/>
</dbReference>
<dbReference type="NCBIfam" id="TIGR00229">
    <property type="entry name" value="sensory_box"/>
    <property type="match status" value="2"/>
</dbReference>
<dbReference type="Proteomes" id="UP000228859">
    <property type="component" value="Unassembled WGS sequence"/>
</dbReference>
<dbReference type="InterPro" id="IPR001610">
    <property type="entry name" value="PAC"/>
</dbReference>
<evidence type="ECO:0000256" key="1">
    <source>
        <dbReference type="ARBA" id="ARBA00012528"/>
    </source>
</evidence>
<dbReference type="EC" id="2.7.7.65" evidence="1"/>
<dbReference type="SUPFAM" id="SSF55073">
    <property type="entry name" value="Nucleotide cyclase"/>
    <property type="match status" value="1"/>
</dbReference>
<evidence type="ECO:0000259" key="3">
    <source>
        <dbReference type="PROSITE" id="PS50112"/>
    </source>
</evidence>
<dbReference type="InterPro" id="IPR000014">
    <property type="entry name" value="PAS"/>
</dbReference>
<dbReference type="NCBIfam" id="TIGR00254">
    <property type="entry name" value="GGDEF"/>
    <property type="match status" value="1"/>
</dbReference>
<dbReference type="Gene3D" id="3.30.450.20">
    <property type="entry name" value="PAS domain"/>
    <property type="match status" value="3"/>
</dbReference>
<name>A0A2D3WLD7_9BACT</name>
<feature type="domain" description="PAS" evidence="3">
    <location>
        <begin position="271"/>
        <end position="317"/>
    </location>
</feature>
<dbReference type="CDD" id="cd00130">
    <property type="entry name" value="PAS"/>
    <property type="match status" value="1"/>
</dbReference>
<dbReference type="GO" id="GO:0043709">
    <property type="term" value="P:cell adhesion involved in single-species biofilm formation"/>
    <property type="evidence" value="ECO:0007669"/>
    <property type="project" value="TreeGrafter"/>
</dbReference>
<dbReference type="SMART" id="SM00086">
    <property type="entry name" value="PAC"/>
    <property type="match status" value="2"/>
</dbReference>
<dbReference type="InterPro" id="IPR013655">
    <property type="entry name" value="PAS_fold_3"/>
</dbReference>
<dbReference type="FunFam" id="3.30.70.270:FF:000001">
    <property type="entry name" value="Diguanylate cyclase domain protein"/>
    <property type="match status" value="1"/>
</dbReference>
<sequence length="534" mass="62145">MIPIDSLPINIALYRYENGDFLFVDLNLQAQKTDSVIRENIIGKKVQDVFPGVREFGLLEVLERVYKTGEAEHFEAGYYRDELREGWRSNDVSRLDNGHIMAVYSDITQEIQNKHSLESLGNLIDKSLNEIYIFHPETLLFFYANTSALHNIGYTMEELSKMTPPDIKPQYSTEEFRKLIQPLLDGTTPLLTIETKHCRKDGTEYDVEARIQKMLYLGKEHLVVNIIDITDRIKDQQEMLKLHRMIEESEILFKTLTESALAGIFLYRETFLYINQAFTKMTGYTFDELQSMTPMDLVTAEEREFIEGRVEARLKGELQDQIVYEDLKIVTKSGEVRWFYIAISVVKFQGKWTGLGTAIDMTQRKMMEKKLEYVAQTDPLTGLYNRLRFDDIIQREIAVGKRQNTLISFIYMDIDFFKKINDTCGHDTGDIILKEITRIIREVLRTSDYPFRWGGEEFIIICPNTTINEVKVLAERLRTKIAENHFSIVEKVTVSIGVTQYYDDESVDEMINRADQALYQAKESGRNKVMEKVK</sequence>
<feature type="domain" description="GGDEF" evidence="4">
    <location>
        <begin position="405"/>
        <end position="534"/>
    </location>
</feature>
<accession>A0A2D3WLD7</accession>
<dbReference type="AlphaFoldDB" id="A0A2D3WLD7"/>
<dbReference type="Pfam" id="PF08447">
    <property type="entry name" value="PAS_3"/>
    <property type="match status" value="1"/>
</dbReference>
<comment type="catalytic activity">
    <reaction evidence="2">
        <text>2 GTP = 3',3'-c-di-GMP + 2 diphosphate</text>
        <dbReference type="Rhea" id="RHEA:24898"/>
        <dbReference type="ChEBI" id="CHEBI:33019"/>
        <dbReference type="ChEBI" id="CHEBI:37565"/>
        <dbReference type="ChEBI" id="CHEBI:58805"/>
        <dbReference type="EC" id="2.7.7.65"/>
    </reaction>
</comment>
<dbReference type="RefSeq" id="WP_294896013.1">
    <property type="nucleotide sequence ID" value="NZ_DLUI01000122.1"/>
</dbReference>
<dbReference type="GO" id="GO:0005886">
    <property type="term" value="C:plasma membrane"/>
    <property type="evidence" value="ECO:0007669"/>
    <property type="project" value="TreeGrafter"/>
</dbReference>
<comment type="caution">
    <text evidence="5">The sequence shown here is derived from an EMBL/GenBank/DDBJ whole genome shotgun (WGS) entry which is preliminary data.</text>
</comment>
<dbReference type="InterPro" id="IPR029787">
    <property type="entry name" value="Nucleotide_cyclase"/>
</dbReference>
<dbReference type="EMBL" id="DLUI01000122">
    <property type="protein sequence ID" value="DAB37929.1"/>
    <property type="molecule type" value="Genomic_DNA"/>
</dbReference>
<proteinExistence type="predicted"/>
<dbReference type="PANTHER" id="PTHR45138:SF9">
    <property type="entry name" value="DIGUANYLATE CYCLASE DGCM-RELATED"/>
    <property type="match status" value="1"/>
</dbReference>
<dbReference type="Gene3D" id="3.30.70.270">
    <property type="match status" value="1"/>
</dbReference>
<dbReference type="CDD" id="cd01949">
    <property type="entry name" value="GGDEF"/>
    <property type="match status" value="1"/>
</dbReference>
<organism evidence="5 6">
    <name type="scientific">Sulfuricurvum kujiense</name>
    <dbReference type="NCBI Taxonomy" id="148813"/>
    <lineage>
        <taxon>Bacteria</taxon>
        <taxon>Pseudomonadati</taxon>
        <taxon>Campylobacterota</taxon>
        <taxon>Epsilonproteobacteria</taxon>
        <taxon>Campylobacterales</taxon>
        <taxon>Sulfurimonadaceae</taxon>
        <taxon>Sulfuricurvum</taxon>
    </lineage>
</organism>
<dbReference type="PROSITE" id="PS50887">
    <property type="entry name" value="GGDEF"/>
    <property type="match status" value="1"/>
</dbReference>
<dbReference type="Pfam" id="PF00990">
    <property type="entry name" value="GGDEF"/>
    <property type="match status" value="1"/>
</dbReference>
<dbReference type="SMART" id="SM00091">
    <property type="entry name" value="PAS"/>
    <property type="match status" value="2"/>
</dbReference>
<dbReference type="InterPro" id="IPR050469">
    <property type="entry name" value="Diguanylate_Cyclase"/>
</dbReference>
<evidence type="ECO:0000313" key="6">
    <source>
        <dbReference type="Proteomes" id="UP000228859"/>
    </source>
</evidence>
<dbReference type="InterPro" id="IPR035965">
    <property type="entry name" value="PAS-like_dom_sf"/>
</dbReference>
<dbReference type="GO" id="GO:0052621">
    <property type="term" value="F:diguanylate cyclase activity"/>
    <property type="evidence" value="ECO:0007669"/>
    <property type="project" value="UniProtKB-EC"/>
</dbReference>
<evidence type="ECO:0000259" key="4">
    <source>
        <dbReference type="PROSITE" id="PS50887"/>
    </source>
</evidence>
<reference evidence="5 6" key="1">
    <citation type="journal article" date="2017" name="Front. Microbiol.">
        <title>Comparative Genomic Analysis of the Class Epsilonproteobacteria and Proposed Reclassification to Epsilonbacteraeota (phyl. nov.).</title>
        <authorList>
            <person name="Waite D.W."/>
            <person name="Vanwonterghem I."/>
            <person name="Rinke C."/>
            <person name="Parks D.H."/>
            <person name="Zhang Y."/>
            <person name="Takai K."/>
            <person name="Sievert S.M."/>
            <person name="Simon J."/>
            <person name="Campbell B.J."/>
            <person name="Hanson T.E."/>
            <person name="Woyke T."/>
            <person name="Klotz M.G."/>
            <person name="Hugenholtz P."/>
        </authorList>
    </citation>
    <scope>NUCLEOTIDE SEQUENCE [LARGE SCALE GENOMIC DNA]</scope>
    <source>
        <strain evidence="5">UBA12443</strain>
    </source>
</reference>
<gene>
    <name evidence="5" type="ORF">CFH83_08645</name>
</gene>
<dbReference type="SMART" id="SM00267">
    <property type="entry name" value="GGDEF"/>
    <property type="match status" value="1"/>
</dbReference>